<gene>
    <name evidence="9" type="ORF">MBHS_04827</name>
</gene>
<accession>A0A1H6FIU0</accession>
<evidence type="ECO:0000256" key="6">
    <source>
        <dbReference type="RuleBase" id="RU004057"/>
    </source>
</evidence>
<keyword evidence="3 7" id="KW-0812">Transmembrane</keyword>
<evidence type="ECO:0000256" key="1">
    <source>
        <dbReference type="ARBA" id="ARBA00004651"/>
    </source>
</evidence>
<dbReference type="Pfam" id="PF01618">
    <property type="entry name" value="MotA_ExbB"/>
    <property type="match status" value="1"/>
</dbReference>
<keyword evidence="6" id="KW-0813">Transport</keyword>
<dbReference type="GO" id="GO:0005886">
    <property type="term" value="C:plasma membrane"/>
    <property type="evidence" value="ECO:0007669"/>
    <property type="project" value="UniProtKB-SubCell"/>
</dbReference>
<evidence type="ECO:0000313" key="9">
    <source>
        <dbReference type="EMBL" id="SEH08934.1"/>
    </source>
</evidence>
<keyword evidence="10" id="KW-1185">Reference proteome</keyword>
<name>A0A1H6FIU0_9GAMM</name>
<feature type="transmembrane region" description="Helical" evidence="7">
    <location>
        <begin position="20"/>
        <end position="43"/>
    </location>
</feature>
<dbReference type="Proteomes" id="UP000236724">
    <property type="component" value="Unassembled WGS sequence"/>
</dbReference>
<keyword evidence="2" id="KW-1003">Cell membrane</keyword>
<sequence>MPYFSVELDILLDFMELGGAVLWVIFFTSLLMWTLIIERYWFFHFTYPRYRKRWQTLWNARKEHQSWYAHRVREGLIAQAENDLRLVLPIIEVLTRILPLLGLLGTVVGMVKTFDTLNYFGMDNIRAMMSSISIALITTMAGLLTALSGLYFSANLSRRVHDETRKMADLLTFD</sequence>
<feature type="transmembrane region" description="Helical" evidence="7">
    <location>
        <begin position="93"/>
        <end position="111"/>
    </location>
</feature>
<dbReference type="InterPro" id="IPR002898">
    <property type="entry name" value="MotA_ExbB_proton_chnl"/>
</dbReference>
<protein>
    <submittedName>
        <fullName evidence="9">MotA/TolQ/ExbB proton channel family protein</fullName>
    </submittedName>
</protein>
<keyword evidence="6" id="KW-0653">Protein transport</keyword>
<proteinExistence type="inferred from homology"/>
<evidence type="ECO:0000256" key="7">
    <source>
        <dbReference type="SAM" id="Phobius"/>
    </source>
</evidence>
<dbReference type="GO" id="GO:0017038">
    <property type="term" value="P:protein import"/>
    <property type="evidence" value="ECO:0007669"/>
    <property type="project" value="TreeGrafter"/>
</dbReference>
<dbReference type="RefSeq" id="WP_286019595.1">
    <property type="nucleotide sequence ID" value="NZ_FMSV02000557.1"/>
</dbReference>
<comment type="similarity">
    <text evidence="6">Belongs to the exbB/tolQ family.</text>
</comment>
<reference evidence="9 10" key="1">
    <citation type="submission" date="2016-10" db="EMBL/GenBank/DDBJ databases">
        <authorList>
            <person name="de Groot N.N."/>
        </authorList>
    </citation>
    <scope>NUCLEOTIDE SEQUENCE [LARGE SCALE GENOMIC DNA]</scope>
    <source>
        <strain evidence="9">MBHS1</strain>
    </source>
</reference>
<comment type="subcellular location">
    <subcellularLocation>
        <location evidence="1">Cell membrane</location>
        <topology evidence="1">Multi-pass membrane protein</topology>
    </subcellularLocation>
    <subcellularLocation>
        <location evidence="6">Membrane</location>
        <topology evidence="6">Multi-pass membrane protein</topology>
    </subcellularLocation>
</comment>
<organism evidence="9 10">
    <name type="scientific">Candidatus Venteria ishoeyi</name>
    <dbReference type="NCBI Taxonomy" id="1899563"/>
    <lineage>
        <taxon>Bacteria</taxon>
        <taxon>Pseudomonadati</taxon>
        <taxon>Pseudomonadota</taxon>
        <taxon>Gammaproteobacteria</taxon>
        <taxon>Thiotrichales</taxon>
        <taxon>Thiotrichaceae</taxon>
        <taxon>Venteria</taxon>
    </lineage>
</organism>
<feature type="domain" description="MotA/TolQ/ExbB proton channel" evidence="8">
    <location>
        <begin position="61"/>
        <end position="167"/>
    </location>
</feature>
<dbReference type="InterPro" id="IPR050790">
    <property type="entry name" value="ExbB/TolQ_transport"/>
</dbReference>
<evidence type="ECO:0000259" key="8">
    <source>
        <dbReference type="Pfam" id="PF01618"/>
    </source>
</evidence>
<evidence type="ECO:0000256" key="2">
    <source>
        <dbReference type="ARBA" id="ARBA00022475"/>
    </source>
</evidence>
<keyword evidence="5 7" id="KW-0472">Membrane</keyword>
<dbReference type="EMBL" id="FMSV02000557">
    <property type="protein sequence ID" value="SEH08934.1"/>
    <property type="molecule type" value="Genomic_DNA"/>
</dbReference>
<keyword evidence="4 7" id="KW-1133">Transmembrane helix</keyword>
<evidence type="ECO:0000313" key="10">
    <source>
        <dbReference type="Proteomes" id="UP000236724"/>
    </source>
</evidence>
<evidence type="ECO:0000256" key="4">
    <source>
        <dbReference type="ARBA" id="ARBA00022989"/>
    </source>
</evidence>
<feature type="transmembrane region" description="Helical" evidence="7">
    <location>
        <begin position="131"/>
        <end position="152"/>
    </location>
</feature>
<dbReference type="PANTHER" id="PTHR30625:SF18">
    <property type="entry name" value="TONB2 ENERGY TRANSDUCTION SYSTEM INNER MEMBRANE COMPONENT EXBB"/>
    <property type="match status" value="1"/>
</dbReference>
<dbReference type="AlphaFoldDB" id="A0A1H6FIU0"/>
<evidence type="ECO:0000256" key="3">
    <source>
        <dbReference type="ARBA" id="ARBA00022692"/>
    </source>
</evidence>
<evidence type="ECO:0000256" key="5">
    <source>
        <dbReference type="ARBA" id="ARBA00023136"/>
    </source>
</evidence>
<dbReference type="PANTHER" id="PTHR30625">
    <property type="entry name" value="PROTEIN TOLQ"/>
    <property type="match status" value="1"/>
</dbReference>